<dbReference type="InterPro" id="IPR017927">
    <property type="entry name" value="FAD-bd_FR_type"/>
</dbReference>
<dbReference type="SUPFAM" id="SSF52343">
    <property type="entry name" value="Ferredoxin reductase-like, C-terminal NADP-linked domain"/>
    <property type="match status" value="1"/>
</dbReference>
<evidence type="ECO:0000313" key="5">
    <source>
        <dbReference type="EMBL" id="QVL30525.1"/>
    </source>
</evidence>
<dbReference type="GO" id="GO:0004324">
    <property type="term" value="F:ferredoxin-NADP+ reductase activity"/>
    <property type="evidence" value="ECO:0007669"/>
    <property type="project" value="UniProtKB-EC"/>
</dbReference>
<dbReference type="EMBL" id="CP074694">
    <property type="protein sequence ID" value="QVL30525.1"/>
    <property type="molecule type" value="Genomic_DNA"/>
</dbReference>
<evidence type="ECO:0000256" key="3">
    <source>
        <dbReference type="ARBA" id="ARBA00022741"/>
    </source>
</evidence>
<accession>A0A8E6B1V3</accession>
<proteinExistence type="inferred from homology"/>
<keyword evidence="6" id="KW-1185">Reference proteome</keyword>
<dbReference type="InterPro" id="IPR017938">
    <property type="entry name" value="Riboflavin_synthase-like_b-brl"/>
</dbReference>
<keyword evidence="3" id="KW-0547">Nucleotide-binding</keyword>
<comment type="similarity">
    <text evidence="1">Belongs to the ferredoxin--NADP reductase type 1 family.</text>
</comment>
<organism evidence="5 6">
    <name type="scientific">Telmatocola sphagniphila</name>
    <dbReference type="NCBI Taxonomy" id="1123043"/>
    <lineage>
        <taxon>Bacteria</taxon>
        <taxon>Pseudomonadati</taxon>
        <taxon>Planctomycetota</taxon>
        <taxon>Planctomycetia</taxon>
        <taxon>Gemmatales</taxon>
        <taxon>Gemmataceae</taxon>
    </lineage>
</organism>
<dbReference type="Gene3D" id="3.40.50.80">
    <property type="entry name" value="Nucleotide-binding domain of ferredoxin-NADP reductase (FNR) module"/>
    <property type="match status" value="1"/>
</dbReference>
<dbReference type="CDD" id="cd06195">
    <property type="entry name" value="FNR1"/>
    <property type="match status" value="1"/>
</dbReference>
<dbReference type="KEGG" id="tsph:KIH39_16900"/>
<gene>
    <name evidence="5" type="ORF">KIH39_16900</name>
</gene>
<dbReference type="InterPro" id="IPR039261">
    <property type="entry name" value="FNR_nucleotide-bd"/>
</dbReference>
<dbReference type="GO" id="GO:0000166">
    <property type="term" value="F:nucleotide binding"/>
    <property type="evidence" value="ECO:0007669"/>
    <property type="project" value="UniProtKB-KW"/>
</dbReference>
<evidence type="ECO:0000259" key="4">
    <source>
        <dbReference type="PROSITE" id="PS51384"/>
    </source>
</evidence>
<dbReference type="EC" id="1.18.1.2" evidence="2"/>
<dbReference type="Proteomes" id="UP000676194">
    <property type="component" value="Chromosome"/>
</dbReference>
<protein>
    <recommendedName>
        <fullName evidence="2">ferredoxin--NADP(+) reductase</fullName>
        <ecNumber evidence="2">1.18.1.2</ecNumber>
    </recommendedName>
</protein>
<dbReference type="SUPFAM" id="SSF63380">
    <property type="entry name" value="Riboflavin synthase domain-like"/>
    <property type="match status" value="1"/>
</dbReference>
<dbReference type="InterPro" id="IPR033892">
    <property type="entry name" value="FNR_bac"/>
</dbReference>
<dbReference type="PROSITE" id="PS51384">
    <property type="entry name" value="FAD_FR"/>
    <property type="match status" value="1"/>
</dbReference>
<dbReference type="Pfam" id="PF00175">
    <property type="entry name" value="NAD_binding_1"/>
    <property type="match status" value="1"/>
</dbReference>
<feature type="domain" description="FAD-binding FR-type" evidence="4">
    <location>
        <begin position="14"/>
        <end position="150"/>
    </location>
</feature>
<name>A0A8E6B1V3_9BACT</name>
<dbReference type="Gene3D" id="2.40.30.10">
    <property type="entry name" value="Translation factors"/>
    <property type="match status" value="1"/>
</dbReference>
<dbReference type="AlphaFoldDB" id="A0A8E6B1V3"/>
<evidence type="ECO:0000256" key="1">
    <source>
        <dbReference type="ARBA" id="ARBA00008312"/>
    </source>
</evidence>
<dbReference type="PANTHER" id="PTHR47878">
    <property type="entry name" value="OXIDOREDUCTASE FAD/NAD(P)-BINDING DOMAIN PROTEIN"/>
    <property type="match status" value="1"/>
</dbReference>
<dbReference type="RefSeq" id="WP_213494396.1">
    <property type="nucleotide sequence ID" value="NZ_CP074694.1"/>
</dbReference>
<reference evidence="5" key="1">
    <citation type="submission" date="2021-05" db="EMBL/GenBank/DDBJ databases">
        <title>Complete genome sequence of the cellulolytic planctomycete Telmatocola sphagniphila SP2T and characterization of the first cellulase from planctomycetes.</title>
        <authorList>
            <person name="Rakitin A.L."/>
            <person name="Beletsky A.V."/>
            <person name="Naumoff D.G."/>
            <person name="Kulichevskaya I.S."/>
            <person name="Mardanov A.V."/>
            <person name="Ravin N.V."/>
            <person name="Dedysh S.N."/>
        </authorList>
    </citation>
    <scope>NUCLEOTIDE SEQUENCE</scope>
    <source>
        <strain evidence="5">SP2T</strain>
    </source>
</reference>
<evidence type="ECO:0000256" key="2">
    <source>
        <dbReference type="ARBA" id="ARBA00013223"/>
    </source>
</evidence>
<dbReference type="InterPro" id="IPR051930">
    <property type="entry name" value="FNR_type-1"/>
</dbReference>
<dbReference type="InterPro" id="IPR001433">
    <property type="entry name" value="OxRdtase_FAD/NAD-bd"/>
</dbReference>
<evidence type="ECO:0000313" key="6">
    <source>
        <dbReference type="Proteomes" id="UP000676194"/>
    </source>
</evidence>
<dbReference type="PANTHER" id="PTHR47878:SF2">
    <property type="entry name" value="OXIDOREDUCTASE FAD_NAD(P)-BINDING DOMAIN PROTEIN"/>
    <property type="match status" value="1"/>
</dbReference>
<sequence length="314" mass="35741">MTGLLPAQIDELRQRRYNGTVFSVKKTHSDLMILRVKPDFPKPVALPGQYCSLGLGNWEPRFPGTQMENLKPEDESRLMRRAYSLSCSILDEKQNLLDVEIQPFLEFYIVLVREGSEPTKAPVLTPRLFMLTEGDRLNIGEKVTGHYTLEGVKSEDTVILLSTGTGEAPHNYMIWQLLKNGHQGKILSACCVRLRKDLGYYETHQKLMARFPNYMYLPLTTRETDNLAHKIYIQDLITGGQMEAHLGEKLNPASTHVFLCGNPKMIGVPEKDPQTGERVFPKTTGVIELLEQRGFAADNATLKFRGNIHFEEYW</sequence>